<protein>
    <submittedName>
        <fullName evidence="2">Uncharacterized protein</fullName>
    </submittedName>
</protein>
<keyword evidence="3" id="KW-1185">Reference proteome</keyword>
<reference evidence="2 3" key="1">
    <citation type="submission" date="2016-03" db="EMBL/GenBank/DDBJ databases">
        <title>Fine-scale spatial genetic structure of a fungal parasite of coffee scale insects.</title>
        <authorList>
            <person name="Jackson D."/>
            <person name="Zemenick K.A."/>
            <person name="Malloure B."/>
            <person name="Quandt C.A."/>
            <person name="James T.Y."/>
        </authorList>
    </citation>
    <scope>NUCLEOTIDE SEQUENCE [LARGE SCALE GENOMIC DNA]</scope>
    <source>
        <strain evidence="2 3">UM487</strain>
    </source>
</reference>
<feature type="region of interest" description="Disordered" evidence="1">
    <location>
        <begin position="42"/>
        <end position="73"/>
    </location>
</feature>
<proteinExistence type="predicted"/>
<dbReference type="EMBL" id="LUKN01000986">
    <property type="protein sequence ID" value="OAR01799.1"/>
    <property type="molecule type" value="Genomic_DNA"/>
</dbReference>
<sequence>MPSQTDGKRKPPTAAVNLIAGGSAGMMEALVCHPLGKFPQAQERPSGFGSPQVCNTRSRGRGTTGWLCDRGTQ</sequence>
<gene>
    <name evidence="2" type="ORF">LLEC1_05640</name>
</gene>
<dbReference type="OrthoDB" id="204711at2759"/>
<evidence type="ECO:0000256" key="1">
    <source>
        <dbReference type="SAM" id="MobiDB-lite"/>
    </source>
</evidence>
<organism evidence="2 3">
    <name type="scientific">Cordyceps confragosa</name>
    <name type="common">Lecanicillium lecanii</name>
    <dbReference type="NCBI Taxonomy" id="2714763"/>
    <lineage>
        <taxon>Eukaryota</taxon>
        <taxon>Fungi</taxon>
        <taxon>Dikarya</taxon>
        <taxon>Ascomycota</taxon>
        <taxon>Pezizomycotina</taxon>
        <taxon>Sordariomycetes</taxon>
        <taxon>Hypocreomycetidae</taxon>
        <taxon>Hypocreales</taxon>
        <taxon>Cordycipitaceae</taxon>
        <taxon>Akanthomyces</taxon>
    </lineage>
</organism>
<dbReference type="AlphaFoldDB" id="A0A179IJ93"/>
<comment type="caution">
    <text evidence="2">The sequence shown here is derived from an EMBL/GenBank/DDBJ whole genome shotgun (WGS) entry which is preliminary data.</text>
</comment>
<evidence type="ECO:0000313" key="2">
    <source>
        <dbReference type="EMBL" id="OAR01799.1"/>
    </source>
</evidence>
<dbReference type="Proteomes" id="UP000243081">
    <property type="component" value="Unassembled WGS sequence"/>
</dbReference>
<evidence type="ECO:0000313" key="3">
    <source>
        <dbReference type="Proteomes" id="UP000243081"/>
    </source>
</evidence>
<name>A0A179IJ93_CORDF</name>
<accession>A0A179IJ93</accession>